<evidence type="ECO:0000313" key="3">
    <source>
        <dbReference type="Proteomes" id="UP001341281"/>
    </source>
</evidence>
<dbReference type="GO" id="GO:0006302">
    <property type="term" value="P:double-strand break repair"/>
    <property type="evidence" value="ECO:0007669"/>
    <property type="project" value="TreeGrafter"/>
</dbReference>
<proteinExistence type="predicted"/>
<dbReference type="PANTHER" id="PTHR15822:SF20">
    <property type="entry name" value="ENDONUCLEASE_EXONUCLEASE_PHOSPHATASE DOMAIN-CONTAINING PROTEIN"/>
    <property type="match status" value="1"/>
</dbReference>
<name>A0AAQ3T3B7_PASNO</name>
<evidence type="ECO:0000256" key="1">
    <source>
        <dbReference type="ARBA" id="ARBA00022801"/>
    </source>
</evidence>
<reference evidence="2 3" key="1">
    <citation type="submission" date="2024-02" db="EMBL/GenBank/DDBJ databases">
        <title>High-quality chromosome-scale genome assembly of Pensacola bahiagrass (Paspalum notatum Flugge var. saurae).</title>
        <authorList>
            <person name="Vega J.M."/>
            <person name="Podio M."/>
            <person name="Orjuela J."/>
            <person name="Siena L.A."/>
            <person name="Pessino S.C."/>
            <person name="Combes M.C."/>
            <person name="Mariac C."/>
            <person name="Albertini E."/>
            <person name="Pupilli F."/>
            <person name="Ortiz J.P.A."/>
            <person name="Leblanc O."/>
        </authorList>
    </citation>
    <scope>NUCLEOTIDE SEQUENCE [LARGE SCALE GENOMIC DNA]</scope>
    <source>
        <strain evidence="2">R1</strain>
        <tissue evidence="2">Leaf</tissue>
    </source>
</reference>
<gene>
    <name evidence="2" type="ORF">U9M48_015333</name>
</gene>
<evidence type="ECO:0008006" key="4">
    <source>
        <dbReference type="Google" id="ProtNLM"/>
    </source>
</evidence>
<dbReference type="GO" id="GO:0070260">
    <property type="term" value="F:5'-tyrosyl-DNA phosphodiesterase activity"/>
    <property type="evidence" value="ECO:0007669"/>
    <property type="project" value="TreeGrafter"/>
</dbReference>
<dbReference type="EMBL" id="CP144747">
    <property type="protein sequence ID" value="WVZ66059.1"/>
    <property type="molecule type" value="Genomic_DNA"/>
</dbReference>
<protein>
    <recommendedName>
        <fullName evidence="4">Endonuclease/exonuclease/phosphatase domain-containing protein</fullName>
    </recommendedName>
</protein>
<dbReference type="SUPFAM" id="SSF56219">
    <property type="entry name" value="DNase I-like"/>
    <property type="match status" value="1"/>
</dbReference>
<feature type="non-terminal residue" evidence="2">
    <location>
        <position position="1"/>
    </location>
</feature>
<dbReference type="Proteomes" id="UP001341281">
    <property type="component" value="Chromosome 03"/>
</dbReference>
<accession>A0AAQ3T3B7</accession>
<dbReference type="GO" id="GO:0005737">
    <property type="term" value="C:cytoplasm"/>
    <property type="evidence" value="ECO:0007669"/>
    <property type="project" value="TreeGrafter"/>
</dbReference>
<dbReference type="AlphaFoldDB" id="A0AAQ3T3B7"/>
<dbReference type="PANTHER" id="PTHR15822">
    <property type="entry name" value="TRAF AND TNF RECEPTOR-ASSOCIATED PROTEIN"/>
    <property type="match status" value="1"/>
</dbReference>
<dbReference type="GO" id="GO:0003697">
    <property type="term" value="F:single-stranded DNA binding"/>
    <property type="evidence" value="ECO:0007669"/>
    <property type="project" value="TreeGrafter"/>
</dbReference>
<keyword evidence="3" id="KW-1185">Reference proteome</keyword>
<evidence type="ECO:0000313" key="2">
    <source>
        <dbReference type="EMBL" id="WVZ66059.1"/>
    </source>
</evidence>
<dbReference type="InterPro" id="IPR051547">
    <property type="entry name" value="TDP2-like"/>
</dbReference>
<organism evidence="2 3">
    <name type="scientific">Paspalum notatum var. saurae</name>
    <dbReference type="NCBI Taxonomy" id="547442"/>
    <lineage>
        <taxon>Eukaryota</taxon>
        <taxon>Viridiplantae</taxon>
        <taxon>Streptophyta</taxon>
        <taxon>Embryophyta</taxon>
        <taxon>Tracheophyta</taxon>
        <taxon>Spermatophyta</taxon>
        <taxon>Magnoliopsida</taxon>
        <taxon>Liliopsida</taxon>
        <taxon>Poales</taxon>
        <taxon>Poaceae</taxon>
        <taxon>PACMAD clade</taxon>
        <taxon>Panicoideae</taxon>
        <taxon>Andropogonodae</taxon>
        <taxon>Paspaleae</taxon>
        <taxon>Paspalinae</taxon>
        <taxon>Paspalum</taxon>
    </lineage>
</organism>
<dbReference type="Gene3D" id="3.60.10.10">
    <property type="entry name" value="Endonuclease/exonuclease/phosphatase"/>
    <property type="match status" value="2"/>
</dbReference>
<dbReference type="InterPro" id="IPR036691">
    <property type="entry name" value="Endo/exonu/phosph_ase_sf"/>
</dbReference>
<sequence length="362" mass="40663">LNFRLQPTELISCGSCDFTSSKAAQTTQDYHVLFGHRHQQQYQVHDVQVYNVWSCEHVAVYRRIRAICEIIERHDPDVIFLQVIGRPRTGEVTSYIYCLFQEAPWWGNYDEFSSKEKGYHGYTLSSKSTFCLLLSKLHAAKVPGSSPPYTPSSPMYCPSSPPRPCEPRAPSDLLSAWEYRYWWHHGLRAATCILTCPTPSDTGSVHRRARGSAFLEYFVSVHLFDVAVHHREHGTGTAVLDQNVVLGGDLGWDDDLDGPLRLGDGWVDAWLELCAGGGGGGGWTYDAVANPMVRGLKNMAKERRRSDRFVCKLKDFELDSIQMLGVEPIPGVTRFDDDDGNVVPVLPSHHFGLLLTISPKHD</sequence>
<keyword evidence="1" id="KW-0378">Hydrolase</keyword>